<dbReference type="EMBL" id="SGWX01000001">
    <property type="protein sequence ID" value="RZS59944.1"/>
    <property type="molecule type" value="Genomic_DNA"/>
</dbReference>
<feature type="transmembrane region" description="Helical" evidence="1">
    <location>
        <begin position="236"/>
        <end position="254"/>
    </location>
</feature>
<protein>
    <submittedName>
        <fullName evidence="2">Putative membrane protein DUF2142</fullName>
    </submittedName>
</protein>
<feature type="transmembrane region" description="Helical" evidence="1">
    <location>
        <begin position="214"/>
        <end position="230"/>
    </location>
</feature>
<feature type="transmembrane region" description="Helical" evidence="1">
    <location>
        <begin position="136"/>
        <end position="157"/>
    </location>
</feature>
<reference evidence="2 3" key="1">
    <citation type="submission" date="2019-02" db="EMBL/GenBank/DDBJ databases">
        <title>Sequencing the genomes of 1000 actinobacteria strains.</title>
        <authorList>
            <person name="Klenk H.-P."/>
        </authorList>
    </citation>
    <scope>NUCLEOTIDE SEQUENCE [LARGE SCALE GENOMIC DNA]</scope>
    <source>
        <strain evidence="2 3">DSM 16932</strain>
    </source>
</reference>
<keyword evidence="3" id="KW-1185">Reference proteome</keyword>
<dbReference type="AlphaFoldDB" id="A0A4Q7LYL8"/>
<evidence type="ECO:0000313" key="2">
    <source>
        <dbReference type="EMBL" id="RZS59944.1"/>
    </source>
</evidence>
<dbReference type="Proteomes" id="UP000293852">
    <property type="component" value="Unassembled WGS sequence"/>
</dbReference>
<evidence type="ECO:0000313" key="3">
    <source>
        <dbReference type="Proteomes" id="UP000293852"/>
    </source>
</evidence>
<gene>
    <name evidence="2" type="ORF">EV386_0183</name>
</gene>
<comment type="caution">
    <text evidence="2">The sequence shown here is derived from an EMBL/GenBank/DDBJ whole genome shotgun (WGS) entry which is preliminary data.</text>
</comment>
<keyword evidence="1" id="KW-0812">Transmembrane</keyword>
<feature type="transmembrane region" description="Helical" evidence="1">
    <location>
        <begin position="259"/>
        <end position="278"/>
    </location>
</feature>
<feature type="transmembrane region" description="Helical" evidence="1">
    <location>
        <begin position="392"/>
        <end position="409"/>
    </location>
</feature>
<feature type="transmembrane region" description="Helical" evidence="1">
    <location>
        <begin position="359"/>
        <end position="380"/>
    </location>
</feature>
<feature type="transmembrane region" description="Helical" evidence="1">
    <location>
        <begin position="164"/>
        <end position="182"/>
    </location>
</feature>
<feature type="transmembrane region" description="Helical" evidence="1">
    <location>
        <begin position="333"/>
        <end position="352"/>
    </location>
</feature>
<feature type="transmembrane region" description="Helical" evidence="1">
    <location>
        <begin position="468"/>
        <end position="488"/>
    </location>
</feature>
<sequence length="499" mass="52036">MPPNPLHALTLRGRSLLGALAILGAVLSVVAWATASPPGSSPDEDFHLASIWCPTPIDGACETRVGDTGVTQAEVPRLLVESSSCNMFQPAESGACALGVEGTAWTSRLDHGGGYPGTYYDIVHHLVGDDPAATVVTIRIVNGLLAVGLITAVVLLLPLGGRRHVLYAVLPVVAPFPIFLVASVNPSSWAITGVIVAFFGSYGLFQPVSRARRVALAALALVGAFLAAAARADAAAFVGVAIIAVAVMFVRLTWSRRTWIAGGALTALLAATVTAFLASGQSALLLRGFSGGTATETGWTLLFANVRDFLPLLFGFAAVQPTMLNWLDTPVPAITWVTVIALSAAVAWSGLASMRPRKWIALGGVALLYVALPLIFLQVSSAHVGIAFQARYTLPLLFVLMAVVMWSPQDGGAPTIATPQTLALVSGLAVAHSVALHTQIRRFVTGLDVSGFNLNADVEWWHGGPSPMATWAFGTVGFTLLLLALFAVRERSAPAASGV</sequence>
<evidence type="ECO:0000256" key="1">
    <source>
        <dbReference type="SAM" id="Phobius"/>
    </source>
</evidence>
<proteinExistence type="predicted"/>
<accession>A0A4Q7LYL8</accession>
<dbReference type="Pfam" id="PF09913">
    <property type="entry name" value="DUF2142"/>
    <property type="match status" value="1"/>
</dbReference>
<keyword evidence="1" id="KW-0472">Membrane</keyword>
<keyword evidence="1" id="KW-1133">Transmembrane helix</keyword>
<name>A0A4Q7LYL8_9MICO</name>
<dbReference type="RefSeq" id="WP_165399794.1">
    <property type="nucleotide sequence ID" value="NZ_SGWX01000001.1"/>
</dbReference>
<feature type="transmembrane region" description="Helical" evidence="1">
    <location>
        <begin position="188"/>
        <end position="205"/>
    </location>
</feature>
<feature type="transmembrane region" description="Helical" evidence="1">
    <location>
        <begin position="421"/>
        <end position="440"/>
    </location>
</feature>
<dbReference type="InterPro" id="IPR018674">
    <property type="entry name" value="DUF2142_membrane"/>
</dbReference>
<organism evidence="2 3">
    <name type="scientific">Xylanimonas ulmi</name>
    <dbReference type="NCBI Taxonomy" id="228973"/>
    <lineage>
        <taxon>Bacteria</taxon>
        <taxon>Bacillati</taxon>
        <taxon>Actinomycetota</taxon>
        <taxon>Actinomycetes</taxon>
        <taxon>Micrococcales</taxon>
        <taxon>Promicromonosporaceae</taxon>
        <taxon>Xylanimonas</taxon>
    </lineage>
</organism>